<protein>
    <submittedName>
        <fullName evidence="1">Uncharacterized protein</fullName>
    </submittedName>
</protein>
<name>A0A3M9XQL5_9HYPH</name>
<reference evidence="1 2" key="1">
    <citation type="submission" date="2018-08" db="EMBL/GenBank/DDBJ databases">
        <title>Genome sequence of Methylocystis hirsuta CSC1, a methanotroph able to accumulate PHAs.</title>
        <authorList>
            <person name="Bordel S."/>
            <person name="Rodriguez E."/>
            <person name="Gancedo J."/>
            <person name="Munoz R."/>
        </authorList>
    </citation>
    <scope>NUCLEOTIDE SEQUENCE [LARGE SCALE GENOMIC DNA]</scope>
    <source>
        <strain evidence="1 2">CSC1</strain>
    </source>
</reference>
<dbReference type="RefSeq" id="WP_123175906.1">
    <property type="nucleotide sequence ID" value="NZ_QWDD01000001.1"/>
</dbReference>
<evidence type="ECO:0000313" key="2">
    <source>
        <dbReference type="Proteomes" id="UP000268623"/>
    </source>
</evidence>
<dbReference type="GO" id="GO:0003824">
    <property type="term" value="F:catalytic activity"/>
    <property type="evidence" value="ECO:0007669"/>
    <property type="project" value="InterPro"/>
</dbReference>
<keyword evidence="2" id="KW-1185">Reference proteome</keyword>
<evidence type="ECO:0000313" key="1">
    <source>
        <dbReference type="EMBL" id="RNJ49946.1"/>
    </source>
</evidence>
<dbReference type="AlphaFoldDB" id="A0A3M9XQL5"/>
<dbReference type="NCBIfam" id="NF038399">
    <property type="entry name" value="NH_RiPP_Os17"/>
    <property type="match status" value="1"/>
</dbReference>
<gene>
    <name evidence="1" type="ORF">D1O30_10380</name>
</gene>
<dbReference type="Gene3D" id="3.90.330.10">
    <property type="entry name" value="Nitrile hydratase alpha /Thiocyanate hydrolase gamma"/>
    <property type="match status" value="1"/>
</dbReference>
<dbReference type="InterPro" id="IPR036648">
    <property type="entry name" value="CN_Hdrase_a/SCN_Hdrase_g_sf"/>
</dbReference>
<dbReference type="GO" id="GO:0046914">
    <property type="term" value="F:transition metal ion binding"/>
    <property type="evidence" value="ECO:0007669"/>
    <property type="project" value="InterPro"/>
</dbReference>
<dbReference type="Proteomes" id="UP000268623">
    <property type="component" value="Unassembled WGS sequence"/>
</dbReference>
<organism evidence="1 2">
    <name type="scientific">Methylocystis hirsuta</name>
    <dbReference type="NCBI Taxonomy" id="369798"/>
    <lineage>
        <taxon>Bacteria</taxon>
        <taxon>Pseudomonadati</taxon>
        <taxon>Pseudomonadota</taxon>
        <taxon>Alphaproteobacteria</taxon>
        <taxon>Hyphomicrobiales</taxon>
        <taxon>Methylocystaceae</taxon>
        <taxon>Methylocystis</taxon>
    </lineage>
</organism>
<sequence length="104" mass="11048">MTEANMTQAQNEEHLRALVGRIFTDQKFAHQLESDPENALKQAGISLSEPQREAIQAGARQTLAVPGAGEAVAAFVSPVVRVVTQGTRPVVNVVVSSAVVAEKK</sequence>
<proteinExistence type="predicted"/>
<comment type="caution">
    <text evidence="1">The sequence shown here is derived from an EMBL/GenBank/DDBJ whole genome shotgun (WGS) entry which is preliminary data.</text>
</comment>
<dbReference type="EMBL" id="QWDD01000001">
    <property type="protein sequence ID" value="RNJ49946.1"/>
    <property type="molecule type" value="Genomic_DNA"/>
</dbReference>
<accession>A0A3M9XQL5</accession>